<dbReference type="PANTHER" id="PTHR43289:SF34">
    <property type="entry name" value="SERINE_THREONINE-PROTEIN KINASE YBDM-RELATED"/>
    <property type="match status" value="1"/>
</dbReference>
<dbReference type="FunFam" id="3.30.200.20:FF:000035">
    <property type="entry name" value="Serine/threonine protein kinase Stk1"/>
    <property type="match status" value="1"/>
</dbReference>
<dbReference type="InterPro" id="IPR011009">
    <property type="entry name" value="Kinase-like_dom_sf"/>
</dbReference>
<dbReference type="CDD" id="cd06577">
    <property type="entry name" value="PASTA_pknB"/>
    <property type="match status" value="3"/>
</dbReference>
<keyword evidence="10" id="KW-1133">Transmembrane helix</keyword>
<dbReference type="CDD" id="cd14014">
    <property type="entry name" value="STKc_PknB_like"/>
    <property type="match status" value="1"/>
</dbReference>
<keyword evidence="14" id="KW-1185">Reference proteome</keyword>
<evidence type="ECO:0000256" key="9">
    <source>
        <dbReference type="SAM" id="MobiDB-lite"/>
    </source>
</evidence>
<gene>
    <name evidence="13" type="primary">pknB</name>
    <name evidence="13" type="ORF">HGG74_10460</name>
</gene>
<feature type="domain" description="PASTA" evidence="12">
    <location>
        <begin position="483"/>
        <end position="550"/>
    </location>
</feature>
<evidence type="ECO:0000259" key="11">
    <source>
        <dbReference type="PROSITE" id="PS50011"/>
    </source>
</evidence>
<keyword evidence="4" id="KW-0547">Nucleotide-binding</keyword>
<dbReference type="PROSITE" id="PS50011">
    <property type="entry name" value="PROTEIN_KINASE_DOM"/>
    <property type="match status" value="1"/>
</dbReference>
<keyword evidence="3" id="KW-0808">Transferase</keyword>
<dbReference type="GO" id="GO:0004674">
    <property type="term" value="F:protein serine/threonine kinase activity"/>
    <property type="evidence" value="ECO:0007669"/>
    <property type="project" value="UniProtKB-KW"/>
</dbReference>
<evidence type="ECO:0000313" key="13">
    <source>
        <dbReference type="EMBL" id="NKX54957.1"/>
    </source>
</evidence>
<feature type="domain" description="PASTA" evidence="12">
    <location>
        <begin position="417"/>
        <end position="482"/>
    </location>
</feature>
<dbReference type="Gene3D" id="3.30.10.20">
    <property type="match status" value="4"/>
</dbReference>
<comment type="caution">
    <text evidence="13">The sequence shown here is derived from an EMBL/GenBank/DDBJ whole genome shotgun (WGS) entry which is preliminary data.</text>
</comment>
<comment type="catalytic activity">
    <reaction evidence="8">
        <text>L-seryl-[protein] + ATP = O-phospho-L-seryl-[protein] + ADP + H(+)</text>
        <dbReference type="Rhea" id="RHEA:17989"/>
        <dbReference type="Rhea" id="RHEA-COMP:9863"/>
        <dbReference type="Rhea" id="RHEA-COMP:11604"/>
        <dbReference type="ChEBI" id="CHEBI:15378"/>
        <dbReference type="ChEBI" id="CHEBI:29999"/>
        <dbReference type="ChEBI" id="CHEBI:30616"/>
        <dbReference type="ChEBI" id="CHEBI:83421"/>
        <dbReference type="ChEBI" id="CHEBI:456216"/>
        <dbReference type="EC" id="2.7.11.1"/>
    </reaction>
</comment>
<dbReference type="GO" id="GO:0045717">
    <property type="term" value="P:negative regulation of fatty acid biosynthetic process"/>
    <property type="evidence" value="ECO:0007669"/>
    <property type="project" value="UniProtKB-ARBA"/>
</dbReference>
<sequence length="686" mass="72740">MQEHVADPLVGATVDGRYLVASRLARGGMSTVYLATDTRLDRPVALKILYPHLAADRFFLERFEREAKSAAKLSHPHVVGVLDQGYDADVAYLAMEYIPGHTLRDTLNEKGALTPRLALALLDPVVEGLAAAHQAGLVHRDVKPENVLMSADGRIKISDFGLARAASVSSSTATLIGTVAYIAPELVSNAAADARSDIYSVGIMLFEMLTGRQPFTGESPIQIAYQHVNSAVPPPSSLVPGLAADLDELVLWCTARDPEQRPHSAQDLLGELRHIRTTLDDRALDFRAAMAGPAPRAAGTEGAGGQAATVPLAAAPPAAPENGGEDPNRTTVIAASYQRTTAIPRTPAAVAPAAPPPDLTKRQARAWERDRARQAQRPAVALRPGNRRRRGILWIVLLAVLAVLAAGAGWFFGMGPGAPIPVPEVAGRTATDAKTLLEERGLDFRLNEVFDEEVARGLAVGTIPAPPAQVRWFQPVTLIISKGPELFDVPALLGLAEEEARAELRDANLDVGQISREYSDTAPAGQIIAQDPAAGEQLRRGSAVDLTASAGPEPFDVPDVTGRSAEDATAELQEAGLQVRIADERVFDSEIEAGDVVAQSPAEGTVVPGDTVTLTLSQGPRLVEVPNVVGDRLRDARRTLEELGFDVDVDGFFFGGDDAVVRSQEPGGGTAPEGSTITLRADPFPF</sequence>
<keyword evidence="10" id="KW-0472">Membrane</keyword>
<keyword evidence="10" id="KW-0812">Transmembrane</keyword>
<evidence type="ECO:0000256" key="5">
    <source>
        <dbReference type="ARBA" id="ARBA00022777"/>
    </source>
</evidence>
<evidence type="ECO:0000313" key="14">
    <source>
        <dbReference type="Proteomes" id="UP000544090"/>
    </source>
</evidence>
<dbReference type="InterPro" id="IPR008271">
    <property type="entry name" value="Ser/Thr_kinase_AS"/>
</dbReference>
<keyword evidence="5 13" id="KW-0418">Kinase</keyword>
<name>A0A7X6HD58_9MICC</name>
<dbReference type="Gene3D" id="1.10.510.10">
    <property type="entry name" value="Transferase(Phosphotransferase) domain 1"/>
    <property type="match status" value="1"/>
</dbReference>
<dbReference type="AlphaFoldDB" id="A0A7X6HD58"/>
<evidence type="ECO:0000259" key="12">
    <source>
        <dbReference type="PROSITE" id="PS51178"/>
    </source>
</evidence>
<dbReference type="EC" id="2.7.11.1" evidence="1"/>
<evidence type="ECO:0000256" key="8">
    <source>
        <dbReference type="ARBA" id="ARBA00048679"/>
    </source>
</evidence>
<dbReference type="SMART" id="SM00740">
    <property type="entry name" value="PASTA"/>
    <property type="match status" value="4"/>
</dbReference>
<evidence type="ECO:0000256" key="6">
    <source>
        <dbReference type="ARBA" id="ARBA00022840"/>
    </source>
</evidence>
<reference evidence="13 14" key="1">
    <citation type="submission" date="2020-04" db="EMBL/GenBank/DDBJ databases">
        <title>Arthrobacter sp. nov.</title>
        <authorList>
            <person name="Liu S."/>
        </authorList>
    </citation>
    <scope>NUCLEOTIDE SEQUENCE [LARGE SCALE GENOMIC DNA]</scope>
    <source>
        <strain evidence="13 14">E918</strain>
    </source>
</reference>
<evidence type="ECO:0000256" key="1">
    <source>
        <dbReference type="ARBA" id="ARBA00012513"/>
    </source>
</evidence>
<dbReference type="InterPro" id="IPR005543">
    <property type="entry name" value="PASTA_dom"/>
</dbReference>
<evidence type="ECO:0000256" key="7">
    <source>
        <dbReference type="ARBA" id="ARBA00047899"/>
    </source>
</evidence>
<dbReference type="PANTHER" id="PTHR43289">
    <property type="entry name" value="MITOGEN-ACTIVATED PROTEIN KINASE KINASE KINASE 20-RELATED"/>
    <property type="match status" value="1"/>
</dbReference>
<dbReference type="PROSITE" id="PS51178">
    <property type="entry name" value="PASTA"/>
    <property type="match status" value="4"/>
</dbReference>
<feature type="domain" description="PASTA" evidence="12">
    <location>
        <begin position="551"/>
        <end position="618"/>
    </location>
</feature>
<dbReference type="PROSITE" id="PS00108">
    <property type="entry name" value="PROTEIN_KINASE_ST"/>
    <property type="match status" value="1"/>
</dbReference>
<evidence type="ECO:0000256" key="4">
    <source>
        <dbReference type="ARBA" id="ARBA00022741"/>
    </source>
</evidence>
<keyword evidence="6" id="KW-0067">ATP-binding</keyword>
<dbReference type="GO" id="GO:0005524">
    <property type="term" value="F:ATP binding"/>
    <property type="evidence" value="ECO:0007669"/>
    <property type="project" value="UniProtKB-KW"/>
</dbReference>
<dbReference type="Pfam" id="PF03793">
    <property type="entry name" value="PASTA"/>
    <property type="match status" value="4"/>
</dbReference>
<dbReference type="SMART" id="SM00220">
    <property type="entry name" value="S_TKc"/>
    <property type="match status" value="1"/>
</dbReference>
<evidence type="ECO:0000256" key="2">
    <source>
        <dbReference type="ARBA" id="ARBA00022527"/>
    </source>
</evidence>
<dbReference type="SUPFAM" id="SSF56112">
    <property type="entry name" value="Protein kinase-like (PK-like)"/>
    <property type="match status" value="1"/>
</dbReference>
<dbReference type="NCBIfam" id="NF033483">
    <property type="entry name" value="PknB_PASTA_kin"/>
    <property type="match status" value="1"/>
</dbReference>
<dbReference type="EMBL" id="JAAZSQ010000008">
    <property type="protein sequence ID" value="NKX54957.1"/>
    <property type="molecule type" value="Genomic_DNA"/>
</dbReference>
<dbReference type="Gene3D" id="3.30.200.20">
    <property type="entry name" value="Phosphorylase Kinase, domain 1"/>
    <property type="match status" value="1"/>
</dbReference>
<evidence type="ECO:0000256" key="3">
    <source>
        <dbReference type="ARBA" id="ARBA00022679"/>
    </source>
</evidence>
<accession>A0A7X6HD58</accession>
<proteinExistence type="predicted"/>
<dbReference type="RefSeq" id="WP_168486294.1">
    <property type="nucleotide sequence ID" value="NZ_JAAZSQ010000008.1"/>
</dbReference>
<comment type="catalytic activity">
    <reaction evidence="7">
        <text>L-threonyl-[protein] + ATP = O-phospho-L-threonyl-[protein] + ADP + H(+)</text>
        <dbReference type="Rhea" id="RHEA:46608"/>
        <dbReference type="Rhea" id="RHEA-COMP:11060"/>
        <dbReference type="Rhea" id="RHEA-COMP:11605"/>
        <dbReference type="ChEBI" id="CHEBI:15378"/>
        <dbReference type="ChEBI" id="CHEBI:30013"/>
        <dbReference type="ChEBI" id="CHEBI:30616"/>
        <dbReference type="ChEBI" id="CHEBI:61977"/>
        <dbReference type="ChEBI" id="CHEBI:456216"/>
        <dbReference type="EC" id="2.7.11.1"/>
    </reaction>
</comment>
<dbReference type="FunFam" id="1.10.510.10:FF:000021">
    <property type="entry name" value="Serine/threonine protein kinase"/>
    <property type="match status" value="1"/>
</dbReference>
<protein>
    <recommendedName>
        <fullName evidence="1">non-specific serine/threonine protein kinase</fullName>
        <ecNumber evidence="1">2.7.11.1</ecNumber>
    </recommendedName>
</protein>
<keyword evidence="2" id="KW-0723">Serine/threonine-protein kinase</keyword>
<organism evidence="13 14">
    <name type="scientific">Arthrobacter mobilis</name>
    <dbReference type="NCBI Taxonomy" id="2724944"/>
    <lineage>
        <taxon>Bacteria</taxon>
        <taxon>Bacillati</taxon>
        <taxon>Actinomycetota</taxon>
        <taxon>Actinomycetes</taxon>
        <taxon>Micrococcales</taxon>
        <taxon>Micrococcaceae</taxon>
        <taxon>Arthrobacter</taxon>
    </lineage>
</organism>
<feature type="domain" description="PASTA" evidence="12">
    <location>
        <begin position="619"/>
        <end position="683"/>
    </location>
</feature>
<dbReference type="InterPro" id="IPR000719">
    <property type="entry name" value="Prot_kinase_dom"/>
</dbReference>
<feature type="transmembrane region" description="Helical" evidence="10">
    <location>
        <begin position="392"/>
        <end position="413"/>
    </location>
</feature>
<dbReference type="Proteomes" id="UP000544090">
    <property type="component" value="Unassembled WGS sequence"/>
</dbReference>
<feature type="domain" description="Protein kinase" evidence="11">
    <location>
        <begin position="18"/>
        <end position="277"/>
    </location>
</feature>
<evidence type="ECO:0000256" key="10">
    <source>
        <dbReference type="SAM" id="Phobius"/>
    </source>
</evidence>
<feature type="region of interest" description="Disordered" evidence="9">
    <location>
        <begin position="664"/>
        <end position="686"/>
    </location>
</feature>
<dbReference type="Pfam" id="PF00069">
    <property type="entry name" value="Pkinase"/>
    <property type="match status" value="1"/>
</dbReference>